<dbReference type="AlphaFoldDB" id="A0A3A3FPP6"/>
<accession>A0A3A3FPP6</accession>
<dbReference type="Gene3D" id="1.20.120.1600">
    <property type="match status" value="1"/>
</dbReference>
<organism evidence="4 5">
    <name type="scientific">Noviherbaspirillum saxi</name>
    <dbReference type="NCBI Taxonomy" id="2320863"/>
    <lineage>
        <taxon>Bacteria</taxon>
        <taxon>Pseudomonadati</taxon>
        <taxon>Pseudomonadota</taxon>
        <taxon>Betaproteobacteria</taxon>
        <taxon>Burkholderiales</taxon>
        <taxon>Oxalobacteraceae</taxon>
        <taxon>Noviherbaspirillum</taxon>
    </lineage>
</organism>
<name>A0A3A3FPP6_9BURK</name>
<evidence type="ECO:0000256" key="2">
    <source>
        <dbReference type="ARBA" id="ARBA00022801"/>
    </source>
</evidence>
<keyword evidence="5" id="KW-1185">Reference proteome</keyword>
<dbReference type="PANTHER" id="PTHR46470:SF4">
    <property type="entry name" value="5-AMINO-6-(5-PHOSPHO-D-RIBITYLAMINO)URACIL PHOSPHATASE YIGB"/>
    <property type="match status" value="1"/>
</dbReference>
<dbReference type="Proteomes" id="UP000265955">
    <property type="component" value="Unassembled WGS sequence"/>
</dbReference>
<dbReference type="NCBIfam" id="TIGR01549">
    <property type="entry name" value="HAD-SF-IA-v1"/>
    <property type="match status" value="1"/>
</dbReference>
<dbReference type="Pfam" id="PF00702">
    <property type="entry name" value="Hydrolase"/>
    <property type="match status" value="1"/>
</dbReference>
<dbReference type="PANTHER" id="PTHR46470">
    <property type="entry name" value="N-ACYLNEURAMINATE-9-PHOSPHATASE"/>
    <property type="match status" value="1"/>
</dbReference>
<dbReference type="InterPro" id="IPR036412">
    <property type="entry name" value="HAD-like_sf"/>
</dbReference>
<evidence type="ECO:0000256" key="3">
    <source>
        <dbReference type="ARBA" id="ARBA00022842"/>
    </source>
</evidence>
<dbReference type="GO" id="GO:0016787">
    <property type="term" value="F:hydrolase activity"/>
    <property type="evidence" value="ECO:0007669"/>
    <property type="project" value="UniProtKB-KW"/>
</dbReference>
<dbReference type="SUPFAM" id="SSF56784">
    <property type="entry name" value="HAD-like"/>
    <property type="match status" value="1"/>
</dbReference>
<gene>
    <name evidence="4" type="ORF">D3871_04450</name>
</gene>
<dbReference type="PRINTS" id="PR00413">
    <property type="entry name" value="HADHALOGNASE"/>
</dbReference>
<evidence type="ECO:0000256" key="1">
    <source>
        <dbReference type="ARBA" id="ARBA00001946"/>
    </source>
</evidence>
<keyword evidence="3" id="KW-0460">Magnesium</keyword>
<dbReference type="InterPro" id="IPR023214">
    <property type="entry name" value="HAD_sf"/>
</dbReference>
<dbReference type="Gene3D" id="3.40.50.1000">
    <property type="entry name" value="HAD superfamily/HAD-like"/>
    <property type="match status" value="1"/>
</dbReference>
<sequence length="233" mass="25747">MSTIKAVLFDLDDTLWPIVPVIKRAENLLFEWLRTHVPSVADRVSIDGMRARRQALMDSDPVYQLDLRALRHAVLIEAFTAAGEDPGMVDQAMHVFSRARNEVPLFADVAPSLTSLRHRYALASVSNGVSDLHAIGIAHLFDATVAAHSFGCAKPDAAIFHAACEALKVEPQEAIYVGDDPWLDVDGAQKAGLRAAWMNRRELEPVRTLPDGVTPDAICADLFELEDWLRNNQ</sequence>
<dbReference type="GO" id="GO:0009231">
    <property type="term" value="P:riboflavin biosynthetic process"/>
    <property type="evidence" value="ECO:0007669"/>
    <property type="project" value="TreeGrafter"/>
</dbReference>
<proteinExistence type="predicted"/>
<comment type="caution">
    <text evidence="4">The sequence shown here is derived from an EMBL/GenBank/DDBJ whole genome shotgun (WGS) entry which is preliminary data.</text>
</comment>
<dbReference type="SFLD" id="SFLDG01129">
    <property type="entry name" value="C1.5:_HAD__Beta-PGM__Phosphata"/>
    <property type="match status" value="1"/>
</dbReference>
<dbReference type="EMBL" id="QYUO01000001">
    <property type="protein sequence ID" value="RJF97853.1"/>
    <property type="molecule type" value="Genomic_DNA"/>
</dbReference>
<keyword evidence="2 4" id="KW-0378">Hydrolase</keyword>
<comment type="cofactor">
    <cofactor evidence="1">
        <name>Mg(2+)</name>
        <dbReference type="ChEBI" id="CHEBI:18420"/>
    </cofactor>
</comment>
<dbReference type="InterPro" id="IPR006439">
    <property type="entry name" value="HAD-SF_hydro_IA"/>
</dbReference>
<dbReference type="OrthoDB" id="367448at2"/>
<reference evidence="5" key="1">
    <citation type="submission" date="2018-09" db="EMBL/GenBank/DDBJ databases">
        <authorList>
            <person name="Zhu H."/>
        </authorList>
    </citation>
    <scope>NUCLEOTIDE SEQUENCE [LARGE SCALE GENOMIC DNA]</scope>
    <source>
        <strain evidence="5">K1R23-30</strain>
    </source>
</reference>
<evidence type="ECO:0000313" key="5">
    <source>
        <dbReference type="Proteomes" id="UP000265955"/>
    </source>
</evidence>
<dbReference type="NCBIfam" id="TIGR01509">
    <property type="entry name" value="HAD-SF-IA-v3"/>
    <property type="match status" value="1"/>
</dbReference>
<evidence type="ECO:0000313" key="4">
    <source>
        <dbReference type="EMBL" id="RJF97853.1"/>
    </source>
</evidence>
<dbReference type="InterPro" id="IPR051400">
    <property type="entry name" value="HAD-like_hydrolase"/>
</dbReference>
<dbReference type="SFLD" id="SFLDS00003">
    <property type="entry name" value="Haloacid_Dehalogenase"/>
    <property type="match status" value="1"/>
</dbReference>
<dbReference type="RefSeq" id="WP_119767799.1">
    <property type="nucleotide sequence ID" value="NZ_QYUO01000001.1"/>
</dbReference>
<protein>
    <submittedName>
        <fullName evidence="4">HAD family hydrolase</fullName>
    </submittedName>
</protein>